<keyword evidence="3" id="KW-0444">Lipid biosynthesis</keyword>
<keyword evidence="5" id="KW-0547">Nucleotide-binding</keyword>
<keyword evidence="4" id="KW-0808">Transferase</keyword>
<dbReference type="AlphaFoldDB" id="A0A1Y0CQK6"/>
<dbReference type="RefSeq" id="WP_088019096.1">
    <property type="nucleotide sequence ID" value="NZ_CP020880.1"/>
</dbReference>
<name>A0A1Y0CQK6_9BACI</name>
<dbReference type="SUPFAM" id="SSF111331">
    <property type="entry name" value="NAD kinase/diacylglycerol kinase-like"/>
    <property type="match status" value="1"/>
</dbReference>
<evidence type="ECO:0000256" key="2">
    <source>
        <dbReference type="ARBA" id="ARBA00005983"/>
    </source>
</evidence>
<evidence type="ECO:0000259" key="11">
    <source>
        <dbReference type="PROSITE" id="PS50146"/>
    </source>
</evidence>
<keyword evidence="9" id="KW-0594">Phospholipid biosynthesis</keyword>
<keyword evidence="7" id="KW-0067">ATP-binding</keyword>
<dbReference type="GeneID" id="96740012"/>
<dbReference type="InterPro" id="IPR017438">
    <property type="entry name" value="ATP-NAD_kinase_N"/>
</dbReference>
<dbReference type="Gene3D" id="2.60.200.40">
    <property type="match status" value="1"/>
</dbReference>
<evidence type="ECO:0000313" key="12">
    <source>
        <dbReference type="EMBL" id="ART77559.1"/>
    </source>
</evidence>
<sequence length="299" mass="33060">MKRVAVIVNPNAGNKKLINSIEQIEKMLLSAFDEVTIHPTEKEGDGARLVEKLANHVDLLIGAGGDGTIFELINALAPLEKRPVFAIIPGGTCNDFSRTLGINQNPIKAVEQIMEKRTEKVDVGKSDNQYFLNFWGIGLVSKVSDNIDNGTKQLLGKLSYYISAGQTVMEEEPFQLTIESETQSYEGDAVMLLIGNGSFLGGIQSFFPSSSIQDGELDVLIIKQTSIAQLWTWMQTRLQKELPAEGNDELIYFRAKKLRIEATPNQEIDTDGEKTYHTPSTVSILPGHLEVVIGDYPFE</sequence>
<protein>
    <submittedName>
        <fullName evidence="12 13">Diacylglycerol kinase</fullName>
    </submittedName>
</protein>
<dbReference type="EMBL" id="VTET01000006">
    <property type="protein sequence ID" value="TYS71600.1"/>
    <property type="molecule type" value="Genomic_DNA"/>
</dbReference>
<comment type="cofactor">
    <cofactor evidence="1">
        <name>Mg(2+)</name>
        <dbReference type="ChEBI" id="CHEBI:18420"/>
    </cofactor>
</comment>
<organism evidence="13 15">
    <name type="scientific">Sutcliffiella horikoshii</name>
    <dbReference type="NCBI Taxonomy" id="79883"/>
    <lineage>
        <taxon>Bacteria</taxon>
        <taxon>Bacillati</taxon>
        <taxon>Bacillota</taxon>
        <taxon>Bacilli</taxon>
        <taxon>Bacillales</taxon>
        <taxon>Bacillaceae</taxon>
        <taxon>Sutcliffiella</taxon>
    </lineage>
</organism>
<dbReference type="PANTHER" id="PTHR12358">
    <property type="entry name" value="SPHINGOSINE KINASE"/>
    <property type="match status" value="1"/>
</dbReference>
<dbReference type="Gene3D" id="3.40.50.10330">
    <property type="entry name" value="Probable inorganic polyphosphate/atp-NAD kinase, domain 1"/>
    <property type="match status" value="1"/>
</dbReference>
<dbReference type="Pfam" id="PF00781">
    <property type="entry name" value="DAGK_cat"/>
    <property type="match status" value="1"/>
</dbReference>
<gene>
    <name evidence="12" type="ORF">B4U37_16525</name>
    <name evidence="13" type="ORF">FZC75_13750</name>
</gene>
<feature type="domain" description="DAGKc" evidence="11">
    <location>
        <begin position="1"/>
        <end position="130"/>
    </location>
</feature>
<dbReference type="GO" id="GO:0008654">
    <property type="term" value="P:phospholipid biosynthetic process"/>
    <property type="evidence" value="ECO:0007669"/>
    <property type="project" value="UniProtKB-KW"/>
</dbReference>
<keyword evidence="8" id="KW-0443">Lipid metabolism</keyword>
<dbReference type="EMBL" id="CP020880">
    <property type="protein sequence ID" value="ART77559.1"/>
    <property type="molecule type" value="Genomic_DNA"/>
</dbReference>
<dbReference type="InterPro" id="IPR016064">
    <property type="entry name" value="NAD/diacylglycerol_kinase_sf"/>
</dbReference>
<evidence type="ECO:0000313" key="14">
    <source>
        <dbReference type="Proteomes" id="UP000195573"/>
    </source>
</evidence>
<evidence type="ECO:0000256" key="9">
    <source>
        <dbReference type="ARBA" id="ARBA00023209"/>
    </source>
</evidence>
<comment type="similarity">
    <text evidence="2">Belongs to the diacylglycerol/lipid kinase family.</text>
</comment>
<dbReference type="GO" id="GO:0004143">
    <property type="term" value="F:ATP-dependent diacylglycerol kinase activity"/>
    <property type="evidence" value="ECO:0007669"/>
    <property type="project" value="TreeGrafter"/>
</dbReference>
<keyword evidence="14" id="KW-1185">Reference proteome</keyword>
<evidence type="ECO:0000256" key="7">
    <source>
        <dbReference type="ARBA" id="ARBA00022840"/>
    </source>
</evidence>
<evidence type="ECO:0000313" key="13">
    <source>
        <dbReference type="EMBL" id="TYS71600.1"/>
    </source>
</evidence>
<dbReference type="PROSITE" id="PS50146">
    <property type="entry name" value="DAGK"/>
    <property type="match status" value="1"/>
</dbReference>
<dbReference type="Pfam" id="PF19279">
    <property type="entry name" value="YegS_C"/>
    <property type="match status" value="1"/>
</dbReference>
<proteinExistence type="inferred from homology"/>
<evidence type="ECO:0000256" key="5">
    <source>
        <dbReference type="ARBA" id="ARBA00022741"/>
    </source>
</evidence>
<dbReference type="GO" id="GO:0005886">
    <property type="term" value="C:plasma membrane"/>
    <property type="evidence" value="ECO:0007669"/>
    <property type="project" value="TreeGrafter"/>
</dbReference>
<dbReference type="InterPro" id="IPR005218">
    <property type="entry name" value="Diacylglycerol/lipid_kinase"/>
</dbReference>
<dbReference type="KEGG" id="bhk:B4U37_16525"/>
<dbReference type="SMART" id="SM00046">
    <property type="entry name" value="DAGKc"/>
    <property type="match status" value="1"/>
</dbReference>
<evidence type="ECO:0000313" key="15">
    <source>
        <dbReference type="Proteomes" id="UP000324517"/>
    </source>
</evidence>
<dbReference type="InterPro" id="IPR045540">
    <property type="entry name" value="YegS/DAGK_C"/>
</dbReference>
<reference evidence="13 15" key="2">
    <citation type="submission" date="2019-08" db="EMBL/GenBank/DDBJ databases">
        <title>Bacillus genomes from the desert of Cuatro Cienegas, Coahuila.</title>
        <authorList>
            <person name="Olmedo-Alvarez G."/>
        </authorList>
    </citation>
    <scope>NUCLEOTIDE SEQUENCE [LARGE SCALE GENOMIC DNA]</scope>
    <source>
        <strain evidence="13 15">CH98b_3T</strain>
    </source>
</reference>
<reference evidence="12 14" key="1">
    <citation type="submission" date="2017-04" db="EMBL/GenBank/DDBJ databases">
        <title>Complete Genome Sequence of the Bacillus horikoshii 20a strain from Cuatro Cienegas, Coahuila, Mexico.</title>
        <authorList>
            <person name="Zarza E."/>
            <person name="Alcaraz L.D."/>
            <person name="Aguilar-Salinas B."/>
            <person name="Islas A."/>
            <person name="Olmedo-Alvarez G."/>
        </authorList>
    </citation>
    <scope>NUCLEOTIDE SEQUENCE [LARGE SCALE GENOMIC DNA]</scope>
    <source>
        <strain evidence="12 14">20a</strain>
    </source>
</reference>
<dbReference type="Proteomes" id="UP000324517">
    <property type="component" value="Unassembled WGS sequence"/>
</dbReference>
<accession>A0A1Y0CQK6</accession>
<dbReference type="GO" id="GO:0005524">
    <property type="term" value="F:ATP binding"/>
    <property type="evidence" value="ECO:0007669"/>
    <property type="project" value="UniProtKB-KW"/>
</dbReference>
<evidence type="ECO:0000256" key="6">
    <source>
        <dbReference type="ARBA" id="ARBA00022777"/>
    </source>
</evidence>
<dbReference type="PANTHER" id="PTHR12358:SF107">
    <property type="entry name" value="LIPID KINASE BMRU-RELATED"/>
    <property type="match status" value="1"/>
</dbReference>
<evidence type="ECO:0000256" key="1">
    <source>
        <dbReference type="ARBA" id="ARBA00001946"/>
    </source>
</evidence>
<dbReference type="OrthoDB" id="142078at2"/>
<evidence type="ECO:0000256" key="4">
    <source>
        <dbReference type="ARBA" id="ARBA00022679"/>
    </source>
</evidence>
<evidence type="ECO:0000256" key="3">
    <source>
        <dbReference type="ARBA" id="ARBA00022516"/>
    </source>
</evidence>
<dbReference type="InterPro" id="IPR050187">
    <property type="entry name" value="Lipid_Phosphate_FormReg"/>
</dbReference>
<dbReference type="Proteomes" id="UP000195573">
    <property type="component" value="Chromosome"/>
</dbReference>
<keyword evidence="10" id="KW-1208">Phospholipid metabolism</keyword>
<keyword evidence="6 13" id="KW-0418">Kinase</keyword>
<evidence type="ECO:0000256" key="10">
    <source>
        <dbReference type="ARBA" id="ARBA00023264"/>
    </source>
</evidence>
<dbReference type="InterPro" id="IPR001206">
    <property type="entry name" value="Diacylglycerol_kinase_cat_dom"/>
</dbReference>
<dbReference type="NCBIfam" id="TIGR00147">
    <property type="entry name" value="YegS/Rv2252/BmrU family lipid kinase"/>
    <property type="match status" value="1"/>
</dbReference>
<evidence type="ECO:0000256" key="8">
    <source>
        <dbReference type="ARBA" id="ARBA00023098"/>
    </source>
</evidence>